<dbReference type="Pfam" id="PF07715">
    <property type="entry name" value="Plug"/>
    <property type="match status" value="1"/>
</dbReference>
<evidence type="ECO:0000256" key="9">
    <source>
        <dbReference type="ARBA" id="ARBA00023170"/>
    </source>
</evidence>
<evidence type="ECO:0000259" key="15">
    <source>
        <dbReference type="Pfam" id="PF07715"/>
    </source>
</evidence>
<evidence type="ECO:0000256" key="10">
    <source>
        <dbReference type="ARBA" id="ARBA00023237"/>
    </source>
</evidence>
<proteinExistence type="inferred from homology"/>
<dbReference type="Proteomes" id="UP000464262">
    <property type="component" value="Chromosome 1"/>
</dbReference>
<comment type="subcellular location">
    <subcellularLocation>
        <location evidence="1 11">Cell outer membrane</location>
        <topology evidence="1 11">Multi-pass membrane protein</topology>
    </subcellularLocation>
</comment>
<dbReference type="GO" id="GO:0044718">
    <property type="term" value="P:siderophore transmembrane transport"/>
    <property type="evidence" value="ECO:0007669"/>
    <property type="project" value="TreeGrafter"/>
</dbReference>
<dbReference type="Gene3D" id="2.170.130.10">
    <property type="entry name" value="TonB-dependent receptor, plug domain"/>
    <property type="match status" value="1"/>
</dbReference>
<evidence type="ECO:0000256" key="13">
    <source>
        <dbReference type="SAM" id="SignalP"/>
    </source>
</evidence>
<evidence type="ECO:0000256" key="6">
    <source>
        <dbReference type="ARBA" id="ARBA00022729"/>
    </source>
</evidence>
<accession>A0A7Z2T3P7</accession>
<dbReference type="PROSITE" id="PS52016">
    <property type="entry name" value="TONB_DEPENDENT_REC_3"/>
    <property type="match status" value="1"/>
</dbReference>
<sequence length="655" mass="72717">MRPSKICSFIAIALISQASYANQSPDDIMVITGTRTERSLLDTPVRTEVITSEQIDRMHAKDLTEALSNIPGLTLRSIHGKTGTEVSMQGYDGERVLILIDGMPISPSTGSRVDLDQVGVVNIKQIEIVRGAVSALYGSEAMGGVINVITTTPDTPFGFKVTADGGSYGDRDASDRFSNDGHFSLITHGATDDFYVQFAADHRDLGGSKIDADSPTFSNERGTKTNLSLTAGYKFDNGGHLRVTPSYYSSDVDTSYSEFEPGVGDVLKGNEEQATRTNLNINYNGPINDNFYLTAYAISERYSDETQVRNLSNNATSKHRESQVDFNKAEAQVDFHIGDNHLITAGLVGYSGSLEQTKDGVSDLDPINPTQDNVEFYLQDDFYLTDELELLPGFRAQYDSDFGGHFAPKVNLMYRPTALDEYKVRVRAGAGTGYRVPDLKERYFVFDHSEVGYMVLGNPDLEPETSTSFQVGVDAVFNQYLSGDINVYRNDTKNLITSDYVGEEAGLAIYQYENMDKSFSQGVDLMMNVARTNGWSGYAGYSYLNAEDKTTGNKLVKLPDHQFKFNINYHWSLINTEFSLFGRYETESYADSDNLMESPSHSVFDFMVNSWITDQFKVFGGVDNLTDTIQDSLSSGNDYRPSTGRFVYLGMTYEY</sequence>
<protein>
    <submittedName>
        <fullName evidence="16">TonB-dependent receptor</fullName>
    </submittedName>
</protein>
<feature type="domain" description="TonB-dependent receptor plug" evidence="15">
    <location>
        <begin position="40"/>
        <end position="145"/>
    </location>
</feature>
<dbReference type="InterPro" id="IPR012910">
    <property type="entry name" value="Plug_dom"/>
</dbReference>
<reference evidence="16 17" key="1">
    <citation type="submission" date="2020-01" db="EMBL/GenBank/DDBJ databases">
        <title>Whole genome and functional gene identification of agarase of Vibrio HN897.</title>
        <authorList>
            <person name="Liu Y."/>
            <person name="Zhao Z."/>
        </authorList>
    </citation>
    <scope>NUCLEOTIDE SEQUENCE [LARGE SCALE GENOMIC DNA]</scope>
    <source>
        <strain evidence="16 17">HN897</strain>
    </source>
</reference>
<evidence type="ECO:0000256" key="11">
    <source>
        <dbReference type="PROSITE-ProRule" id="PRU01360"/>
    </source>
</evidence>
<dbReference type="PANTHER" id="PTHR30069">
    <property type="entry name" value="TONB-DEPENDENT OUTER MEMBRANE RECEPTOR"/>
    <property type="match status" value="1"/>
</dbReference>
<dbReference type="Pfam" id="PF00593">
    <property type="entry name" value="TonB_dep_Rec_b-barrel"/>
    <property type="match status" value="1"/>
</dbReference>
<evidence type="ECO:0000313" key="16">
    <source>
        <dbReference type="EMBL" id="QIA63701.1"/>
    </source>
</evidence>
<dbReference type="SUPFAM" id="SSF56935">
    <property type="entry name" value="Porins"/>
    <property type="match status" value="1"/>
</dbReference>
<dbReference type="EMBL" id="CP047475">
    <property type="protein sequence ID" value="QIA63701.1"/>
    <property type="molecule type" value="Genomic_DNA"/>
</dbReference>
<gene>
    <name evidence="16" type="ORF">GT360_09305</name>
</gene>
<dbReference type="InterPro" id="IPR039426">
    <property type="entry name" value="TonB-dep_rcpt-like"/>
</dbReference>
<dbReference type="InterPro" id="IPR000531">
    <property type="entry name" value="Beta-barrel_TonB"/>
</dbReference>
<keyword evidence="7 12" id="KW-0798">TonB box</keyword>
<keyword evidence="3 11" id="KW-0813">Transport</keyword>
<evidence type="ECO:0000256" key="1">
    <source>
        <dbReference type="ARBA" id="ARBA00004571"/>
    </source>
</evidence>
<dbReference type="PANTHER" id="PTHR30069:SF29">
    <property type="entry name" value="HEMOGLOBIN AND HEMOGLOBIN-HAPTOGLOBIN-BINDING PROTEIN 1-RELATED"/>
    <property type="match status" value="1"/>
</dbReference>
<organism evidence="16 17">
    <name type="scientific">Vibrio astriarenae</name>
    <dbReference type="NCBI Taxonomy" id="1481923"/>
    <lineage>
        <taxon>Bacteria</taxon>
        <taxon>Pseudomonadati</taxon>
        <taxon>Pseudomonadota</taxon>
        <taxon>Gammaproteobacteria</taxon>
        <taxon>Vibrionales</taxon>
        <taxon>Vibrionaceae</taxon>
        <taxon>Vibrio</taxon>
    </lineage>
</organism>
<keyword evidence="9 16" id="KW-0675">Receptor</keyword>
<dbReference type="InterPro" id="IPR036942">
    <property type="entry name" value="Beta-barrel_TonB_sf"/>
</dbReference>
<evidence type="ECO:0000259" key="14">
    <source>
        <dbReference type="Pfam" id="PF00593"/>
    </source>
</evidence>
<evidence type="ECO:0000256" key="4">
    <source>
        <dbReference type="ARBA" id="ARBA00022452"/>
    </source>
</evidence>
<dbReference type="AlphaFoldDB" id="A0A7Z2T3P7"/>
<evidence type="ECO:0000256" key="2">
    <source>
        <dbReference type="ARBA" id="ARBA00008143"/>
    </source>
</evidence>
<evidence type="ECO:0000256" key="3">
    <source>
        <dbReference type="ARBA" id="ARBA00022448"/>
    </source>
</evidence>
<feature type="signal peptide" evidence="13">
    <location>
        <begin position="1"/>
        <end position="21"/>
    </location>
</feature>
<keyword evidence="10 11" id="KW-0998">Cell outer membrane</keyword>
<keyword evidence="5 11" id="KW-0812">Transmembrane</keyword>
<feature type="chain" id="PRO_5031183194" evidence="13">
    <location>
        <begin position="22"/>
        <end position="655"/>
    </location>
</feature>
<dbReference type="InterPro" id="IPR037066">
    <property type="entry name" value="Plug_dom_sf"/>
</dbReference>
<keyword evidence="4 11" id="KW-1134">Transmembrane beta strand</keyword>
<dbReference type="GO" id="GO:0009279">
    <property type="term" value="C:cell outer membrane"/>
    <property type="evidence" value="ECO:0007669"/>
    <property type="project" value="UniProtKB-SubCell"/>
</dbReference>
<comment type="similarity">
    <text evidence="2">Belongs to the TonB-dependent receptor family. Hemoglobin/haptoglobin binding protein subfamily.</text>
</comment>
<name>A0A7Z2T3P7_9VIBR</name>
<evidence type="ECO:0000256" key="12">
    <source>
        <dbReference type="RuleBase" id="RU003357"/>
    </source>
</evidence>
<evidence type="ECO:0000256" key="5">
    <source>
        <dbReference type="ARBA" id="ARBA00022692"/>
    </source>
</evidence>
<keyword evidence="17" id="KW-1185">Reference proteome</keyword>
<evidence type="ECO:0000256" key="8">
    <source>
        <dbReference type="ARBA" id="ARBA00023136"/>
    </source>
</evidence>
<keyword evidence="8 11" id="KW-0472">Membrane</keyword>
<dbReference type="CDD" id="cd01347">
    <property type="entry name" value="ligand_gated_channel"/>
    <property type="match status" value="1"/>
</dbReference>
<dbReference type="Gene3D" id="2.40.170.20">
    <property type="entry name" value="TonB-dependent receptor, beta-barrel domain"/>
    <property type="match status" value="1"/>
</dbReference>
<dbReference type="RefSeq" id="WP_164648596.1">
    <property type="nucleotide sequence ID" value="NZ_CP047475.1"/>
</dbReference>
<dbReference type="KEGG" id="vas:GT360_09305"/>
<evidence type="ECO:0000313" key="17">
    <source>
        <dbReference type="Proteomes" id="UP000464262"/>
    </source>
</evidence>
<dbReference type="GO" id="GO:0015344">
    <property type="term" value="F:siderophore uptake transmembrane transporter activity"/>
    <property type="evidence" value="ECO:0007669"/>
    <property type="project" value="TreeGrafter"/>
</dbReference>
<keyword evidence="6 13" id="KW-0732">Signal</keyword>
<evidence type="ECO:0000256" key="7">
    <source>
        <dbReference type="ARBA" id="ARBA00023077"/>
    </source>
</evidence>
<feature type="domain" description="TonB-dependent receptor-like beta-barrel" evidence="14">
    <location>
        <begin position="225"/>
        <end position="625"/>
    </location>
</feature>